<protein>
    <recommendedName>
        <fullName evidence="3">Rhodanese domain-containing protein</fullName>
    </recommendedName>
</protein>
<keyword evidence="2" id="KW-0677">Repeat</keyword>
<dbReference type="Gene3D" id="3.40.250.10">
    <property type="entry name" value="Rhodanese-like domain"/>
    <property type="match status" value="2"/>
</dbReference>
<evidence type="ECO:0000313" key="4">
    <source>
        <dbReference type="EMBL" id="KGT91595.1"/>
    </source>
</evidence>
<dbReference type="AlphaFoldDB" id="A0A0A3YYC0"/>
<reference evidence="4 5" key="1">
    <citation type="submission" date="2014-10" db="EMBL/GenBank/DDBJ databases">
        <title>Genome sequence of Erwinia typographi M043b.</title>
        <authorList>
            <person name="Chan K.-G."/>
            <person name="Tan W.-S."/>
        </authorList>
    </citation>
    <scope>NUCLEOTIDE SEQUENCE [LARGE SCALE GENOMIC DNA]</scope>
    <source>
        <strain evidence="4 5">M043b</strain>
    </source>
</reference>
<dbReference type="OrthoDB" id="9781034at2"/>
<evidence type="ECO:0000256" key="1">
    <source>
        <dbReference type="ARBA" id="ARBA00022679"/>
    </source>
</evidence>
<feature type="domain" description="Rhodanese" evidence="3">
    <location>
        <begin position="55"/>
        <end position="146"/>
    </location>
</feature>
<evidence type="ECO:0000313" key="5">
    <source>
        <dbReference type="Proteomes" id="UP000030351"/>
    </source>
</evidence>
<proteinExistence type="predicted"/>
<evidence type="ECO:0000256" key="2">
    <source>
        <dbReference type="ARBA" id="ARBA00022737"/>
    </source>
</evidence>
<dbReference type="SUPFAM" id="SSF52821">
    <property type="entry name" value="Rhodanese/Cell cycle control phosphatase"/>
    <property type="match status" value="2"/>
</dbReference>
<accession>A0A0A3YYC0</accession>
<dbReference type="InterPro" id="IPR036873">
    <property type="entry name" value="Rhodanese-like_dom_sf"/>
</dbReference>
<dbReference type="PANTHER" id="PTHR11364">
    <property type="entry name" value="THIOSULFATE SULFERTANSFERASE"/>
    <property type="match status" value="1"/>
</dbReference>
<organism evidence="4 5">
    <name type="scientific">Erwinia typographi</name>
    <dbReference type="NCBI Taxonomy" id="371042"/>
    <lineage>
        <taxon>Bacteria</taxon>
        <taxon>Pseudomonadati</taxon>
        <taxon>Pseudomonadota</taxon>
        <taxon>Gammaproteobacteria</taxon>
        <taxon>Enterobacterales</taxon>
        <taxon>Erwiniaceae</taxon>
        <taxon>Erwinia</taxon>
    </lineage>
</organism>
<dbReference type="EMBL" id="JRUQ01000045">
    <property type="protein sequence ID" value="KGT91595.1"/>
    <property type="molecule type" value="Genomic_DNA"/>
</dbReference>
<sequence>MAEALPLPDSPLVEADWLEEHLTRVIVLDCSIARQQTPQGQTRYVSGLALFVQQHIPSARFADLTGAFSHASGAFPFTCPTAEALSAALQAAGVNRRDTIVVYDQLNGAWAARLWYLLTGVFDFPAVRCLNGGLNAWQSAGGVLASGTSAEIAPGDAQVALVNSHALLSTAQVVALAKRAPDRQRPLLCALRETQYRGEEGSDSRSGHIPGSFSLPYPALLDGTGRIDPDRVESAFQMLELTADSEPVLYCGGGINAAGLALALVAAGFPAKQLTLYDDSLNGWLHDPSLPTLRGGTPGRWPTGLN</sequence>
<dbReference type="CDD" id="cd01448">
    <property type="entry name" value="TST_Repeat_1"/>
    <property type="match status" value="1"/>
</dbReference>
<dbReference type="RefSeq" id="WP_034895250.1">
    <property type="nucleotide sequence ID" value="NZ_JRUQ01000045.1"/>
</dbReference>
<dbReference type="SMART" id="SM00450">
    <property type="entry name" value="RHOD"/>
    <property type="match status" value="2"/>
</dbReference>
<dbReference type="PANTHER" id="PTHR11364:SF27">
    <property type="entry name" value="SULFURTRANSFERASE"/>
    <property type="match status" value="1"/>
</dbReference>
<keyword evidence="5" id="KW-1185">Reference proteome</keyword>
<dbReference type="Proteomes" id="UP000030351">
    <property type="component" value="Unassembled WGS sequence"/>
</dbReference>
<gene>
    <name evidence="4" type="ORF">NG99_16380</name>
</gene>
<dbReference type="eggNOG" id="COG2897">
    <property type="taxonomic scope" value="Bacteria"/>
</dbReference>
<feature type="domain" description="Rhodanese" evidence="3">
    <location>
        <begin position="196"/>
        <end position="293"/>
    </location>
</feature>
<dbReference type="GO" id="GO:0004792">
    <property type="term" value="F:thiosulfate-cyanide sulfurtransferase activity"/>
    <property type="evidence" value="ECO:0007669"/>
    <property type="project" value="TreeGrafter"/>
</dbReference>
<dbReference type="PROSITE" id="PS50206">
    <property type="entry name" value="RHODANESE_3"/>
    <property type="match status" value="2"/>
</dbReference>
<dbReference type="InterPro" id="IPR045078">
    <property type="entry name" value="TST/MPST-like"/>
</dbReference>
<name>A0A0A3YYC0_9GAMM</name>
<dbReference type="Pfam" id="PF00581">
    <property type="entry name" value="Rhodanese"/>
    <property type="match status" value="2"/>
</dbReference>
<comment type="caution">
    <text evidence="4">The sequence shown here is derived from an EMBL/GenBank/DDBJ whole genome shotgun (WGS) entry which is preliminary data.</text>
</comment>
<keyword evidence="1" id="KW-0808">Transferase</keyword>
<dbReference type="InterPro" id="IPR001763">
    <property type="entry name" value="Rhodanese-like_dom"/>
</dbReference>
<dbReference type="STRING" id="371042.NG99_16380"/>
<evidence type="ECO:0000259" key="3">
    <source>
        <dbReference type="PROSITE" id="PS50206"/>
    </source>
</evidence>